<name>A0A9D1E9R2_9FIRM</name>
<dbReference type="EMBL" id="DVHM01000103">
    <property type="protein sequence ID" value="HIR70935.1"/>
    <property type="molecule type" value="Genomic_DNA"/>
</dbReference>
<evidence type="ECO:0000313" key="1">
    <source>
        <dbReference type="EMBL" id="HIR70935.1"/>
    </source>
</evidence>
<protein>
    <submittedName>
        <fullName evidence="1">Uncharacterized protein</fullName>
    </submittedName>
</protein>
<dbReference type="AlphaFoldDB" id="A0A9D1E9R2"/>
<dbReference type="Proteomes" id="UP000823912">
    <property type="component" value="Unassembled WGS sequence"/>
</dbReference>
<organism evidence="1 2">
    <name type="scientific">Candidatus Pullilachnospira gallistercoris</name>
    <dbReference type="NCBI Taxonomy" id="2840911"/>
    <lineage>
        <taxon>Bacteria</taxon>
        <taxon>Bacillati</taxon>
        <taxon>Bacillota</taxon>
        <taxon>Clostridia</taxon>
        <taxon>Lachnospirales</taxon>
        <taxon>Lachnospiraceae</taxon>
        <taxon>Lachnospiraceae incertae sedis</taxon>
        <taxon>Candidatus Pullilachnospira</taxon>
    </lineage>
</organism>
<evidence type="ECO:0000313" key="2">
    <source>
        <dbReference type="Proteomes" id="UP000823912"/>
    </source>
</evidence>
<accession>A0A9D1E9R2</accession>
<sequence length="364" mass="42304">MKEDQIAEFLERKLEWWSFSRLLGEVYRGEEALSSRLNRKLSEYGRSSEEDRESVARKVRNWLSDSNRPGSREELFRICFALALNEERADAVLCSTAESGIHYRNPKELIYAFCLRVGYDYPRAQELLECMGQKSAPHSDMEQRKAVRRSSGRDFRQCVTVSVRDEFKRVRNEEELLEFLQRHREVMGLHHNTAYAKFLLMLERLMEGGDEAGYAGAPDERRFSIDEVAEAYLGMGVPRGRGHTKLQKEIRRYWPSAKTVREMYTRKADVNRKTLLLLYIATEGMGGETPDGDGFREHCRRIDLMLSQCGMALLDPHNPFDFLVLQSLRLEGEDESISWRMERFLGSVFRSKDAAYIEARGKGR</sequence>
<comment type="caution">
    <text evidence="1">The sequence shown here is derived from an EMBL/GenBank/DDBJ whole genome shotgun (WGS) entry which is preliminary data.</text>
</comment>
<reference evidence="1" key="2">
    <citation type="journal article" date="2021" name="PeerJ">
        <title>Extensive microbial diversity within the chicken gut microbiome revealed by metagenomics and culture.</title>
        <authorList>
            <person name="Gilroy R."/>
            <person name="Ravi A."/>
            <person name="Getino M."/>
            <person name="Pursley I."/>
            <person name="Horton D.L."/>
            <person name="Alikhan N.F."/>
            <person name="Baker D."/>
            <person name="Gharbi K."/>
            <person name="Hall N."/>
            <person name="Watson M."/>
            <person name="Adriaenssens E.M."/>
            <person name="Foster-Nyarko E."/>
            <person name="Jarju S."/>
            <person name="Secka A."/>
            <person name="Antonio M."/>
            <person name="Oren A."/>
            <person name="Chaudhuri R.R."/>
            <person name="La Ragione R."/>
            <person name="Hildebrand F."/>
            <person name="Pallen M.J."/>
        </authorList>
    </citation>
    <scope>NUCLEOTIDE SEQUENCE</scope>
    <source>
        <strain evidence="1">ChiSjej5B23-6657</strain>
    </source>
</reference>
<gene>
    <name evidence="1" type="ORF">IAA55_06615</name>
</gene>
<proteinExistence type="predicted"/>
<reference evidence="1" key="1">
    <citation type="submission" date="2020-10" db="EMBL/GenBank/DDBJ databases">
        <authorList>
            <person name="Gilroy R."/>
        </authorList>
    </citation>
    <scope>NUCLEOTIDE SEQUENCE</scope>
    <source>
        <strain evidence="1">ChiSjej5B23-6657</strain>
    </source>
</reference>